<gene>
    <name evidence="2" type="ORF">SAMN04487752_1397</name>
</gene>
<keyword evidence="1" id="KW-0472">Membrane</keyword>
<dbReference type="Proteomes" id="UP000199481">
    <property type="component" value="Unassembled WGS sequence"/>
</dbReference>
<name>A0A1H0Z9P9_9LACT</name>
<keyword evidence="3" id="KW-1185">Reference proteome</keyword>
<keyword evidence="1" id="KW-0812">Transmembrane</keyword>
<evidence type="ECO:0000313" key="2">
    <source>
        <dbReference type="EMBL" id="SDQ24187.1"/>
    </source>
</evidence>
<keyword evidence="1" id="KW-1133">Transmembrane helix</keyword>
<feature type="transmembrane region" description="Helical" evidence="1">
    <location>
        <begin position="30"/>
        <end position="50"/>
    </location>
</feature>
<evidence type="ECO:0000256" key="1">
    <source>
        <dbReference type="SAM" id="Phobius"/>
    </source>
</evidence>
<proteinExistence type="predicted"/>
<dbReference type="RefSeq" id="WP_035020341.1">
    <property type="nucleotide sequence ID" value="NZ_FNJW01000008.1"/>
</dbReference>
<dbReference type="AlphaFoldDB" id="A0A1H0Z9P9"/>
<evidence type="ECO:0000313" key="3">
    <source>
        <dbReference type="Proteomes" id="UP000199481"/>
    </source>
</evidence>
<protein>
    <submittedName>
        <fullName evidence="2">Uncharacterized protein</fullName>
    </submittedName>
</protein>
<dbReference type="EMBL" id="FNJW01000008">
    <property type="protein sequence ID" value="SDQ24187.1"/>
    <property type="molecule type" value="Genomic_DNA"/>
</dbReference>
<sequence length="93" mass="10564">MNKKYVLKGLLLMILIPITVYYFLKTPGSEVTFSSIFILIFTILGLYDEITLSKNNSVKRNTHQLIIDRLLVLVLIVISMDVLIAFFANGITI</sequence>
<reference evidence="3" key="1">
    <citation type="submission" date="2016-10" db="EMBL/GenBank/DDBJ databases">
        <authorList>
            <person name="Varghese N."/>
            <person name="Submissions S."/>
        </authorList>
    </citation>
    <scope>NUCLEOTIDE SEQUENCE [LARGE SCALE GENOMIC DNA]</scope>
    <source>
        <strain evidence="3">MPL-11</strain>
    </source>
</reference>
<feature type="transmembrane region" description="Helical" evidence="1">
    <location>
        <begin position="5"/>
        <end position="24"/>
    </location>
</feature>
<organism evidence="2 3">
    <name type="scientific">Carnobacterium viridans</name>
    <dbReference type="NCBI Taxonomy" id="174587"/>
    <lineage>
        <taxon>Bacteria</taxon>
        <taxon>Bacillati</taxon>
        <taxon>Bacillota</taxon>
        <taxon>Bacilli</taxon>
        <taxon>Lactobacillales</taxon>
        <taxon>Carnobacteriaceae</taxon>
        <taxon>Carnobacterium</taxon>
    </lineage>
</organism>
<feature type="transmembrane region" description="Helical" evidence="1">
    <location>
        <begin position="70"/>
        <end position="91"/>
    </location>
</feature>
<accession>A0A1H0Z9P9</accession>